<dbReference type="AlphaFoldDB" id="A0A2P2PGT6"/>
<sequence length="60" mass="7025">MKTYFILYNSNYLISNVIHLRIKCYLCSIIALYASKVFLPNIFLKAILYDNSVKFLKALT</sequence>
<keyword evidence="1" id="KW-1133">Transmembrane helix</keyword>
<feature type="transmembrane region" description="Helical" evidence="1">
    <location>
        <begin position="20"/>
        <end position="39"/>
    </location>
</feature>
<accession>A0A2P2PGT6</accession>
<keyword evidence="1" id="KW-0472">Membrane</keyword>
<evidence type="ECO:0000313" key="2">
    <source>
        <dbReference type="EMBL" id="MBX53940.1"/>
    </source>
</evidence>
<organism evidence="2">
    <name type="scientific">Rhizophora mucronata</name>
    <name type="common">Asiatic mangrove</name>
    <dbReference type="NCBI Taxonomy" id="61149"/>
    <lineage>
        <taxon>Eukaryota</taxon>
        <taxon>Viridiplantae</taxon>
        <taxon>Streptophyta</taxon>
        <taxon>Embryophyta</taxon>
        <taxon>Tracheophyta</taxon>
        <taxon>Spermatophyta</taxon>
        <taxon>Magnoliopsida</taxon>
        <taxon>eudicotyledons</taxon>
        <taxon>Gunneridae</taxon>
        <taxon>Pentapetalae</taxon>
        <taxon>rosids</taxon>
        <taxon>fabids</taxon>
        <taxon>Malpighiales</taxon>
        <taxon>Rhizophoraceae</taxon>
        <taxon>Rhizophora</taxon>
    </lineage>
</organism>
<keyword evidence="1" id="KW-0812">Transmembrane</keyword>
<reference evidence="2" key="1">
    <citation type="submission" date="2018-02" db="EMBL/GenBank/DDBJ databases">
        <title>Rhizophora mucronata_Transcriptome.</title>
        <authorList>
            <person name="Meera S.P."/>
            <person name="Sreeshan A."/>
            <person name="Augustine A."/>
        </authorList>
    </citation>
    <scope>NUCLEOTIDE SEQUENCE</scope>
    <source>
        <tissue evidence="2">Leaf</tissue>
    </source>
</reference>
<proteinExistence type="predicted"/>
<name>A0A2P2PGT6_RHIMU</name>
<evidence type="ECO:0000256" key="1">
    <source>
        <dbReference type="SAM" id="Phobius"/>
    </source>
</evidence>
<protein>
    <submittedName>
        <fullName evidence="2">Uncharacterized protein</fullName>
    </submittedName>
</protein>
<dbReference type="EMBL" id="GGEC01073456">
    <property type="protein sequence ID" value="MBX53940.1"/>
    <property type="molecule type" value="Transcribed_RNA"/>
</dbReference>